<dbReference type="GO" id="GO:0016757">
    <property type="term" value="F:glycosyltransferase activity"/>
    <property type="evidence" value="ECO:0007669"/>
    <property type="project" value="UniProtKB-KW"/>
</dbReference>
<comment type="caution">
    <text evidence="12">The sequence shown here is derived from an EMBL/GenBank/DDBJ whole genome shotgun (WGS) entry which is preliminary data.</text>
</comment>
<evidence type="ECO:0000256" key="9">
    <source>
        <dbReference type="ARBA" id="ARBA00048689"/>
    </source>
</evidence>
<reference evidence="13" key="1">
    <citation type="journal article" date="2019" name="Int. J. Syst. Evol. Microbiol.">
        <title>The Global Catalogue of Microorganisms (GCM) 10K type strain sequencing project: providing services to taxonomists for standard genome sequencing and annotation.</title>
        <authorList>
            <consortium name="The Broad Institute Genomics Platform"/>
            <consortium name="The Broad Institute Genome Sequencing Center for Infectious Disease"/>
            <person name="Wu L."/>
            <person name="Ma J."/>
        </authorList>
    </citation>
    <scope>NUCLEOTIDE SEQUENCE [LARGE SCALE GENOMIC DNA]</scope>
    <source>
        <strain evidence="13">JCM 30346</strain>
    </source>
</reference>
<dbReference type="EC" id="2.4.1.266" evidence="7"/>
<accession>A0ABW1NU34</accession>
<dbReference type="RefSeq" id="WP_380761787.1">
    <property type="nucleotide sequence ID" value="NZ_JBHSRF010000090.1"/>
</dbReference>
<comment type="cofactor">
    <cofactor evidence="1">
        <name>Mn(2+)</name>
        <dbReference type="ChEBI" id="CHEBI:29035"/>
    </cofactor>
</comment>
<evidence type="ECO:0000256" key="7">
    <source>
        <dbReference type="ARBA" id="ARBA00039022"/>
    </source>
</evidence>
<evidence type="ECO:0000256" key="6">
    <source>
        <dbReference type="ARBA" id="ARBA00022842"/>
    </source>
</evidence>
<evidence type="ECO:0000259" key="11">
    <source>
        <dbReference type="Pfam" id="PF00535"/>
    </source>
</evidence>
<evidence type="ECO:0000256" key="4">
    <source>
        <dbReference type="ARBA" id="ARBA00022676"/>
    </source>
</evidence>
<dbReference type="InterPro" id="IPR001173">
    <property type="entry name" value="Glyco_trans_2-like"/>
</dbReference>
<name>A0ABW1NU34_9ACTN</name>
<dbReference type="InterPro" id="IPR029044">
    <property type="entry name" value="Nucleotide-diphossugar_trans"/>
</dbReference>
<comment type="similarity">
    <text evidence="3">Belongs to the glycosyltransferase 2 family.</text>
</comment>
<evidence type="ECO:0000256" key="1">
    <source>
        <dbReference type="ARBA" id="ARBA00001936"/>
    </source>
</evidence>
<dbReference type="PANTHER" id="PTHR48090">
    <property type="entry name" value="UNDECAPRENYL-PHOSPHATE 4-DEOXY-4-FORMAMIDO-L-ARABINOSE TRANSFERASE-RELATED"/>
    <property type="match status" value="1"/>
</dbReference>
<dbReference type="InterPro" id="IPR050256">
    <property type="entry name" value="Glycosyltransferase_2"/>
</dbReference>
<dbReference type="PANTHER" id="PTHR48090:SF10">
    <property type="entry name" value="GLUCOSYL-3-PHOSPHOGLYCERATE SYNTHASE"/>
    <property type="match status" value="1"/>
</dbReference>
<gene>
    <name evidence="12" type="ORF">ACFP1K_35465</name>
</gene>
<evidence type="ECO:0000256" key="5">
    <source>
        <dbReference type="ARBA" id="ARBA00022679"/>
    </source>
</evidence>
<comment type="catalytic activity">
    <reaction evidence="9">
        <text>(2R)-3-phosphoglycerate + UDP-alpha-D-glucose = (2R)-2-O-(alpha-D-glucopyranosyl)-3-phospho-glycerate + UDP + H(+)</text>
        <dbReference type="Rhea" id="RHEA:31319"/>
        <dbReference type="ChEBI" id="CHEBI:15378"/>
        <dbReference type="ChEBI" id="CHEBI:58223"/>
        <dbReference type="ChEBI" id="CHEBI:58272"/>
        <dbReference type="ChEBI" id="CHEBI:58885"/>
        <dbReference type="ChEBI" id="CHEBI:62600"/>
        <dbReference type="EC" id="2.4.1.266"/>
    </reaction>
    <physiologicalReaction direction="left-to-right" evidence="9">
        <dbReference type="Rhea" id="RHEA:31320"/>
    </physiologicalReaction>
</comment>
<evidence type="ECO:0000313" key="12">
    <source>
        <dbReference type="EMBL" id="MFC6086516.1"/>
    </source>
</evidence>
<sequence length="298" mass="32076">MSRGDIDPALGLELTPERTLAARGGPVSVVVPAHDEEQTVAEVVTAAYAGLRVLGVEGEVIVSASGCTDDTAHVAARAGARVVESPLGKGNAVIAGVEAATGKIICLVDGDLLYYGDPPLVALLVAPLLHGTADATIADLYWRPVYPQLWLHGFFAPLAGRLFPELLPKAGSTPWSGQRAAPRELWPSALPDGFTADLALLLHWNDTGARLRPVIADDWVNPQRPKPDLMAREFAVLVRHAIERGRAAEDQLPALERWFAAAHELMARYRPEHDDPQRFEIGLLEESMRHLNAGLGLS</sequence>
<protein>
    <recommendedName>
        <fullName evidence="8">Glucosyl-3-phosphoglycerate synthase</fullName>
        <ecNumber evidence="7">2.4.1.266</ecNumber>
    </recommendedName>
</protein>
<evidence type="ECO:0000313" key="13">
    <source>
        <dbReference type="Proteomes" id="UP001596137"/>
    </source>
</evidence>
<keyword evidence="6" id="KW-0460">Magnesium</keyword>
<dbReference type="Pfam" id="PF00535">
    <property type="entry name" value="Glycos_transf_2"/>
    <property type="match status" value="1"/>
</dbReference>
<evidence type="ECO:0000256" key="2">
    <source>
        <dbReference type="ARBA" id="ARBA00001946"/>
    </source>
</evidence>
<keyword evidence="4 12" id="KW-0328">Glycosyltransferase</keyword>
<comment type="catalytic activity">
    <reaction evidence="10">
        <text>an NDP-alpha-D-glucose + (2R)-3-phosphoglycerate = (2R)-2-O-(alpha-D-glucopyranosyl)-3-phospho-glycerate + a ribonucleoside 5'-diphosphate + H(+)</text>
        <dbReference type="Rhea" id="RHEA:47244"/>
        <dbReference type="ChEBI" id="CHEBI:15378"/>
        <dbReference type="ChEBI" id="CHEBI:57930"/>
        <dbReference type="ChEBI" id="CHEBI:58272"/>
        <dbReference type="ChEBI" id="CHEBI:62600"/>
        <dbReference type="ChEBI" id="CHEBI:76533"/>
        <dbReference type="EC" id="2.4.1.266"/>
    </reaction>
    <physiologicalReaction direction="left-to-right" evidence="10">
        <dbReference type="Rhea" id="RHEA:47245"/>
    </physiologicalReaction>
</comment>
<comment type="cofactor">
    <cofactor evidence="2">
        <name>Mg(2+)</name>
        <dbReference type="ChEBI" id="CHEBI:18420"/>
    </cofactor>
</comment>
<keyword evidence="5 12" id="KW-0808">Transferase</keyword>
<evidence type="ECO:0000256" key="8">
    <source>
        <dbReference type="ARBA" id="ARBA00040894"/>
    </source>
</evidence>
<dbReference type="Proteomes" id="UP001596137">
    <property type="component" value="Unassembled WGS sequence"/>
</dbReference>
<evidence type="ECO:0000256" key="3">
    <source>
        <dbReference type="ARBA" id="ARBA00006739"/>
    </source>
</evidence>
<dbReference type="Gene3D" id="3.90.550.10">
    <property type="entry name" value="Spore Coat Polysaccharide Biosynthesis Protein SpsA, Chain A"/>
    <property type="match status" value="1"/>
</dbReference>
<organism evidence="12 13">
    <name type="scientific">Sphaerisporangium aureirubrum</name>
    <dbReference type="NCBI Taxonomy" id="1544736"/>
    <lineage>
        <taxon>Bacteria</taxon>
        <taxon>Bacillati</taxon>
        <taxon>Actinomycetota</taxon>
        <taxon>Actinomycetes</taxon>
        <taxon>Streptosporangiales</taxon>
        <taxon>Streptosporangiaceae</taxon>
        <taxon>Sphaerisporangium</taxon>
    </lineage>
</organism>
<keyword evidence="13" id="KW-1185">Reference proteome</keyword>
<evidence type="ECO:0000256" key="10">
    <source>
        <dbReference type="ARBA" id="ARBA00048997"/>
    </source>
</evidence>
<dbReference type="SUPFAM" id="SSF53448">
    <property type="entry name" value="Nucleotide-diphospho-sugar transferases"/>
    <property type="match status" value="1"/>
</dbReference>
<feature type="domain" description="Glycosyltransferase 2-like" evidence="11">
    <location>
        <begin position="28"/>
        <end position="144"/>
    </location>
</feature>
<proteinExistence type="inferred from homology"/>
<dbReference type="EMBL" id="JBHSRF010000090">
    <property type="protein sequence ID" value="MFC6086516.1"/>
    <property type="molecule type" value="Genomic_DNA"/>
</dbReference>